<gene>
    <name evidence="9" type="ORF">COU81_01730</name>
</gene>
<sequence>MSIKKSAEILFSARHFWLFLSLVFLVSFGYSLVHQIKPSVDARAYNEIAKNIIDVGEYRLSIGSLLEKDDAIVKVGPGYEFFLAGVYFIFGYKYWVVWALQSLMFVSSLVFLAVLIVSLFSGGENFKWRAFYCVFIPAAFFIDVIELNATLLSESLFIFLSVVSLFFFYWSLEKRKWWKEIILGIALGLLYLVRPVALVILFAFLVAFILKKYYRSLILVLAIFSVMQVPWVLRNYNVYGKILLTHTTAGEWIYYREIIRVITGNIEAILIYIKK</sequence>
<keyword evidence="5 8" id="KW-0812">Transmembrane</keyword>
<name>A0A2M8KEA3_9BACT</name>
<evidence type="ECO:0000256" key="7">
    <source>
        <dbReference type="ARBA" id="ARBA00023136"/>
    </source>
</evidence>
<keyword evidence="3" id="KW-0328">Glycosyltransferase</keyword>
<dbReference type="PANTHER" id="PTHR33908">
    <property type="entry name" value="MANNOSYLTRANSFERASE YKCB-RELATED"/>
    <property type="match status" value="1"/>
</dbReference>
<feature type="transmembrane region" description="Helical" evidence="8">
    <location>
        <begin position="15"/>
        <end position="33"/>
    </location>
</feature>
<comment type="caution">
    <text evidence="9">The sequence shown here is derived from an EMBL/GenBank/DDBJ whole genome shotgun (WGS) entry which is preliminary data.</text>
</comment>
<feature type="transmembrane region" description="Helical" evidence="8">
    <location>
        <begin position="182"/>
        <end position="210"/>
    </location>
</feature>
<evidence type="ECO:0000256" key="5">
    <source>
        <dbReference type="ARBA" id="ARBA00022692"/>
    </source>
</evidence>
<evidence type="ECO:0000256" key="2">
    <source>
        <dbReference type="ARBA" id="ARBA00022475"/>
    </source>
</evidence>
<keyword evidence="6 8" id="KW-1133">Transmembrane helix</keyword>
<evidence type="ECO:0000256" key="4">
    <source>
        <dbReference type="ARBA" id="ARBA00022679"/>
    </source>
</evidence>
<evidence type="ECO:0000313" key="9">
    <source>
        <dbReference type="EMBL" id="PJE58248.1"/>
    </source>
</evidence>
<dbReference type="GO" id="GO:0005886">
    <property type="term" value="C:plasma membrane"/>
    <property type="evidence" value="ECO:0007669"/>
    <property type="project" value="UniProtKB-SubCell"/>
</dbReference>
<evidence type="ECO:0000256" key="3">
    <source>
        <dbReference type="ARBA" id="ARBA00022676"/>
    </source>
</evidence>
<keyword evidence="7 8" id="KW-0472">Membrane</keyword>
<dbReference type="EMBL" id="PFDW01000040">
    <property type="protein sequence ID" value="PJE58248.1"/>
    <property type="molecule type" value="Genomic_DNA"/>
</dbReference>
<keyword evidence="4" id="KW-0808">Transferase</keyword>
<reference evidence="10" key="1">
    <citation type="submission" date="2017-09" db="EMBL/GenBank/DDBJ databases">
        <title>Depth-based differentiation of microbial function through sediment-hosted aquifers and enrichment of novel symbionts in the deep terrestrial subsurface.</title>
        <authorList>
            <person name="Probst A.J."/>
            <person name="Ladd B."/>
            <person name="Jarett J.K."/>
            <person name="Geller-Mcgrath D.E."/>
            <person name="Sieber C.M.K."/>
            <person name="Emerson J.B."/>
            <person name="Anantharaman K."/>
            <person name="Thomas B.C."/>
            <person name="Malmstrom R."/>
            <person name="Stieglmeier M."/>
            <person name="Klingl A."/>
            <person name="Woyke T."/>
            <person name="Ryan C.M."/>
            <person name="Banfield J.F."/>
        </authorList>
    </citation>
    <scope>NUCLEOTIDE SEQUENCE [LARGE SCALE GENOMIC DNA]</scope>
</reference>
<proteinExistence type="predicted"/>
<accession>A0A2M8KEA3</accession>
<evidence type="ECO:0000256" key="1">
    <source>
        <dbReference type="ARBA" id="ARBA00004651"/>
    </source>
</evidence>
<keyword evidence="2" id="KW-1003">Cell membrane</keyword>
<evidence type="ECO:0000313" key="10">
    <source>
        <dbReference type="Proteomes" id="UP000231450"/>
    </source>
</evidence>
<feature type="transmembrane region" description="Helical" evidence="8">
    <location>
        <begin position="216"/>
        <end position="233"/>
    </location>
</feature>
<feature type="transmembrane region" description="Helical" evidence="8">
    <location>
        <begin position="71"/>
        <end position="90"/>
    </location>
</feature>
<dbReference type="GO" id="GO:0009103">
    <property type="term" value="P:lipopolysaccharide biosynthetic process"/>
    <property type="evidence" value="ECO:0007669"/>
    <property type="project" value="UniProtKB-ARBA"/>
</dbReference>
<evidence type="ECO:0000256" key="6">
    <source>
        <dbReference type="ARBA" id="ARBA00022989"/>
    </source>
</evidence>
<feature type="transmembrane region" description="Helical" evidence="8">
    <location>
        <begin position="96"/>
        <end position="121"/>
    </location>
</feature>
<organism evidence="9 10">
    <name type="scientific">Candidatus Portnoybacteria bacterium CG10_big_fil_rev_8_21_14_0_10_36_7</name>
    <dbReference type="NCBI Taxonomy" id="1974812"/>
    <lineage>
        <taxon>Bacteria</taxon>
        <taxon>Candidatus Portnoyibacteriota</taxon>
    </lineage>
</organism>
<dbReference type="InterPro" id="IPR050297">
    <property type="entry name" value="LipidA_mod_glycosyltrf_83"/>
</dbReference>
<feature type="transmembrane region" description="Helical" evidence="8">
    <location>
        <begin position="128"/>
        <end position="145"/>
    </location>
</feature>
<evidence type="ECO:0000256" key="8">
    <source>
        <dbReference type="SAM" id="Phobius"/>
    </source>
</evidence>
<dbReference type="PANTHER" id="PTHR33908:SF11">
    <property type="entry name" value="MEMBRANE PROTEIN"/>
    <property type="match status" value="1"/>
</dbReference>
<dbReference type="AlphaFoldDB" id="A0A2M8KEA3"/>
<dbReference type="GO" id="GO:0016763">
    <property type="term" value="F:pentosyltransferase activity"/>
    <property type="evidence" value="ECO:0007669"/>
    <property type="project" value="TreeGrafter"/>
</dbReference>
<feature type="transmembrane region" description="Helical" evidence="8">
    <location>
        <begin position="151"/>
        <end position="170"/>
    </location>
</feature>
<protein>
    <submittedName>
        <fullName evidence="9">Uncharacterized protein</fullName>
    </submittedName>
</protein>
<comment type="subcellular location">
    <subcellularLocation>
        <location evidence="1">Cell membrane</location>
        <topology evidence="1">Multi-pass membrane protein</topology>
    </subcellularLocation>
</comment>
<dbReference type="Proteomes" id="UP000231450">
    <property type="component" value="Unassembled WGS sequence"/>
</dbReference>